<proteinExistence type="predicted"/>
<sequence length="68" mass="7586">HICNHCNCQISSLSESQAIYSLSLVCYTGTITWFGARGAVRLELMPLLLGNFRACFMVHSENTYVKVS</sequence>
<gene>
    <name evidence="1" type="primary">ORF1411</name>
</gene>
<organism evidence="1">
    <name type="scientific">Arion vulgaris</name>
    <dbReference type="NCBI Taxonomy" id="1028688"/>
    <lineage>
        <taxon>Eukaryota</taxon>
        <taxon>Metazoa</taxon>
        <taxon>Spiralia</taxon>
        <taxon>Lophotrochozoa</taxon>
        <taxon>Mollusca</taxon>
        <taxon>Gastropoda</taxon>
        <taxon>Heterobranchia</taxon>
        <taxon>Euthyneura</taxon>
        <taxon>Panpulmonata</taxon>
        <taxon>Eupulmonata</taxon>
        <taxon>Stylommatophora</taxon>
        <taxon>Helicina</taxon>
        <taxon>Arionoidea</taxon>
        <taxon>Arionidae</taxon>
        <taxon>Arion</taxon>
    </lineage>
</organism>
<feature type="non-terminal residue" evidence="1">
    <location>
        <position position="1"/>
    </location>
</feature>
<name>A0A0B6XUB3_9EUPU</name>
<reference evidence="1" key="1">
    <citation type="submission" date="2014-12" db="EMBL/GenBank/DDBJ databases">
        <title>Insight into the proteome of Arion vulgaris.</title>
        <authorList>
            <person name="Aradska J."/>
            <person name="Bulat T."/>
            <person name="Smidak R."/>
            <person name="Sarate P."/>
            <person name="Gangsoo J."/>
            <person name="Sialana F."/>
            <person name="Bilban M."/>
            <person name="Lubec G."/>
        </authorList>
    </citation>
    <scope>NUCLEOTIDE SEQUENCE</scope>
    <source>
        <tissue evidence="1">Skin</tissue>
    </source>
</reference>
<dbReference type="AlphaFoldDB" id="A0A0B6XUB3"/>
<protein>
    <submittedName>
        <fullName evidence="1">Uncharacterized protein</fullName>
    </submittedName>
</protein>
<accession>A0A0B6XUB3</accession>
<dbReference type="EMBL" id="HACG01000593">
    <property type="protein sequence ID" value="CEK47458.1"/>
    <property type="molecule type" value="Transcribed_RNA"/>
</dbReference>
<evidence type="ECO:0000313" key="1">
    <source>
        <dbReference type="EMBL" id="CEK47458.1"/>
    </source>
</evidence>
<feature type="non-terminal residue" evidence="1">
    <location>
        <position position="68"/>
    </location>
</feature>